<evidence type="ECO:0000259" key="14">
    <source>
        <dbReference type="PROSITE" id="PS51479"/>
    </source>
</evidence>
<keyword evidence="16" id="KW-1185">Reference proteome</keyword>
<comment type="subcellular location">
    <subcellularLocation>
        <location evidence="1 12">Nucleus</location>
    </subcellularLocation>
</comment>
<comment type="function">
    <text evidence="12">Putative RNA polymerase II subunit B1 C-terminal domain (CTD) phosphatase involved in RNA polymerase II transcription regulation.</text>
</comment>
<dbReference type="RefSeq" id="XP_064667909.1">
    <property type="nucleotide sequence ID" value="XM_064818615.1"/>
</dbReference>
<feature type="compositionally biased region" description="Pro residues" evidence="13">
    <location>
        <begin position="44"/>
        <end position="60"/>
    </location>
</feature>
<evidence type="ECO:0000256" key="7">
    <source>
        <dbReference type="ARBA" id="ARBA00022912"/>
    </source>
</evidence>
<keyword evidence="8 12" id="KW-0539">Nucleus</keyword>
<dbReference type="EMBL" id="MU853351">
    <property type="protein sequence ID" value="KAK4110339.1"/>
    <property type="molecule type" value="Genomic_DNA"/>
</dbReference>
<feature type="compositionally biased region" description="Basic and acidic residues" evidence="13">
    <location>
        <begin position="327"/>
        <end position="337"/>
    </location>
</feature>
<dbReference type="GO" id="GO:0043175">
    <property type="term" value="F:RNA polymerase core enzyme binding"/>
    <property type="evidence" value="ECO:0007669"/>
    <property type="project" value="UniProtKB-UniRule"/>
</dbReference>
<keyword evidence="7 12" id="KW-0904">Protein phosphatase</keyword>
<comment type="similarity">
    <text evidence="2 11 12">Belongs to the RPAP2 family.</text>
</comment>
<dbReference type="GO" id="GO:0008420">
    <property type="term" value="F:RNA polymerase II CTD heptapeptide repeat phosphatase activity"/>
    <property type="evidence" value="ECO:0007669"/>
    <property type="project" value="UniProtKB-UniRule"/>
</dbReference>
<gene>
    <name evidence="15" type="ORF">N656DRAFT_830954</name>
</gene>
<dbReference type="EC" id="3.1.3.16" evidence="12"/>
<keyword evidence="6 12" id="KW-0862">Zinc</keyword>
<evidence type="ECO:0000256" key="12">
    <source>
        <dbReference type="RuleBase" id="RU367080"/>
    </source>
</evidence>
<dbReference type="PANTHER" id="PTHR14732">
    <property type="entry name" value="RNA POLYMERASE II SUBUNIT B1 CTD PHOSPHATASE RPAP2-RELATED"/>
    <property type="match status" value="1"/>
</dbReference>
<keyword evidence="4 12" id="KW-0863">Zinc-finger</keyword>
<dbReference type="InterPro" id="IPR007308">
    <property type="entry name" value="Rtr1/RPAP2_dom"/>
</dbReference>
<keyword evidence="3 12" id="KW-0479">Metal-binding</keyword>
<comment type="catalytic activity">
    <reaction evidence="9 12">
        <text>O-phospho-L-seryl-[protein] + H2O = L-seryl-[protein] + phosphate</text>
        <dbReference type="Rhea" id="RHEA:20629"/>
        <dbReference type="Rhea" id="RHEA-COMP:9863"/>
        <dbReference type="Rhea" id="RHEA-COMP:11604"/>
        <dbReference type="ChEBI" id="CHEBI:15377"/>
        <dbReference type="ChEBI" id="CHEBI:29999"/>
        <dbReference type="ChEBI" id="CHEBI:43474"/>
        <dbReference type="ChEBI" id="CHEBI:83421"/>
        <dbReference type="EC" id="3.1.3.16"/>
    </reaction>
</comment>
<evidence type="ECO:0000256" key="2">
    <source>
        <dbReference type="ARBA" id="ARBA00005676"/>
    </source>
</evidence>
<reference evidence="15" key="2">
    <citation type="submission" date="2023-05" db="EMBL/GenBank/DDBJ databases">
        <authorList>
            <consortium name="Lawrence Berkeley National Laboratory"/>
            <person name="Steindorff A."/>
            <person name="Hensen N."/>
            <person name="Bonometti L."/>
            <person name="Westerberg I."/>
            <person name="Brannstrom I.O."/>
            <person name="Guillou S."/>
            <person name="Cros-Aarteil S."/>
            <person name="Calhoun S."/>
            <person name="Haridas S."/>
            <person name="Kuo A."/>
            <person name="Mondo S."/>
            <person name="Pangilinan J."/>
            <person name="Riley R."/>
            <person name="Labutti K."/>
            <person name="Andreopoulos B."/>
            <person name="Lipzen A."/>
            <person name="Chen C."/>
            <person name="Yanf M."/>
            <person name="Daum C."/>
            <person name="Ng V."/>
            <person name="Clum A."/>
            <person name="Ohm R."/>
            <person name="Martin F."/>
            <person name="Silar P."/>
            <person name="Natvig D."/>
            <person name="Lalanne C."/>
            <person name="Gautier V."/>
            <person name="Ament-Velasquez S.L."/>
            <person name="Kruys A."/>
            <person name="Hutchinson M.I."/>
            <person name="Powell A.J."/>
            <person name="Barry K."/>
            <person name="Miller A.N."/>
            <person name="Grigoriev I.V."/>
            <person name="Debuchy R."/>
            <person name="Gladieux P."/>
            <person name="Thoren M.H."/>
            <person name="Johannesson H."/>
        </authorList>
    </citation>
    <scope>NUCLEOTIDE SEQUENCE</scope>
    <source>
        <strain evidence="15">CBS 508.74</strain>
    </source>
</reference>
<dbReference type="Proteomes" id="UP001302812">
    <property type="component" value="Unassembled WGS sequence"/>
</dbReference>
<organism evidence="15 16">
    <name type="scientific">Canariomyces notabilis</name>
    <dbReference type="NCBI Taxonomy" id="2074819"/>
    <lineage>
        <taxon>Eukaryota</taxon>
        <taxon>Fungi</taxon>
        <taxon>Dikarya</taxon>
        <taxon>Ascomycota</taxon>
        <taxon>Pezizomycotina</taxon>
        <taxon>Sordariomycetes</taxon>
        <taxon>Sordariomycetidae</taxon>
        <taxon>Sordariales</taxon>
        <taxon>Chaetomiaceae</taxon>
        <taxon>Canariomyces</taxon>
    </lineage>
</organism>
<dbReference type="InterPro" id="IPR038534">
    <property type="entry name" value="Rtr1/RPAP2_sf"/>
</dbReference>
<evidence type="ECO:0000256" key="13">
    <source>
        <dbReference type="SAM" id="MobiDB-lite"/>
    </source>
</evidence>
<feature type="region of interest" description="Disordered" evidence="13">
    <location>
        <begin position="1"/>
        <end position="74"/>
    </location>
</feature>
<dbReference type="GO" id="GO:0005634">
    <property type="term" value="C:nucleus"/>
    <property type="evidence" value="ECO:0007669"/>
    <property type="project" value="UniProtKB-SubCell"/>
</dbReference>
<evidence type="ECO:0000256" key="8">
    <source>
        <dbReference type="ARBA" id="ARBA00023242"/>
    </source>
</evidence>
<evidence type="ECO:0000313" key="16">
    <source>
        <dbReference type="Proteomes" id="UP001302812"/>
    </source>
</evidence>
<dbReference type="InterPro" id="IPR039693">
    <property type="entry name" value="Rtr1/RPAP2"/>
</dbReference>
<evidence type="ECO:0000256" key="1">
    <source>
        <dbReference type="ARBA" id="ARBA00004123"/>
    </source>
</evidence>
<dbReference type="GeneID" id="89942741"/>
<feature type="compositionally biased region" description="Acidic residues" evidence="13">
    <location>
        <begin position="338"/>
        <end position="352"/>
    </location>
</feature>
<keyword evidence="5 12" id="KW-0378">Hydrolase</keyword>
<accession>A0AAN6TAP6</accession>
<feature type="compositionally biased region" description="Low complexity" evidence="13">
    <location>
        <begin position="1"/>
        <end position="43"/>
    </location>
</feature>
<dbReference type="PROSITE" id="PS51479">
    <property type="entry name" value="ZF_RTR1"/>
    <property type="match status" value="1"/>
</dbReference>
<evidence type="ECO:0000256" key="11">
    <source>
        <dbReference type="PROSITE-ProRule" id="PRU00812"/>
    </source>
</evidence>
<evidence type="ECO:0000256" key="6">
    <source>
        <dbReference type="ARBA" id="ARBA00022833"/>
    </source>
</evidence>
<sequence length="352" mass="38480">MSTQLAAANPTTTTTATRKASSQSTSASASLPKPPKSILKKTTPPAPQPKSPPSSPPPPATSLGPTRSQLQHQQDRLRLLQQLAPPAVPLETIELLTQLPTSPNPPPASHPSPTDRATLLTHLPRFQPREYLDLIEERTILGKCGYVLCGRPRRDLRSRFKISTRTGNIARTEDLNKWCSDECARRGMYIKVQLDNPSFVRGEGGRSEVRVELLVDDEEGGQGIGVTQRGSARGATEDQEQLARDMARLAIDRAKKQQKQKQKQGQANALLAAERGEGGFLGQDGRVEVTIREKATTDEQVVPPSREDDAAHLMLEGYKTTFGTGRKPGEKANGDSDRDSDDDDDDFPTIRL</sequence>
<evidence type="ECO:0000256" key="3">
    <source>
        <dbReference type="ARBA" id="ARBA00022723"/>
    </source>
</evidence>
<name>A0AAN6TAP6_9PEZI</name>
<dbReference type="AlphaFoldDB" id="A0AAN6TAP6"/>
<dbReference type="Gene3D" id="1.25.40.820">
    <property type="match status" value="1"/>
</dbReference>
<dbReference type="GO" id="GO:0005737">
    <property type="term" value="C:cytoplasm"/>
    <property type="evidence" value="ECO:0007669"/>
    <property type="project" value="TreeGrafter"/>
</dbReference>
<evidence type="ECO:0000256" key="4">
    <source>
        <dbReference type="ARBA" id="ARBA00022771"/>
    </source>
</evidence>
<dbReference type="PANTHER" id="PTHR14732:SF0">
    <property type="entry name" value="RNA POLYMERASE II SUBUNIT B1 CTD PHOSPHATASE RPAP2-RELATED"/>
    <property type="match status" value="1"/>
</dbReference>
<evidence type="ECO:0000313" key="15">
    <source>
        <dbReference type="EMBL" id="KAK4110339.1"/>
    </source>
</evidence>
<comment type="catalytic activity">
    <reaction evidence="10 12">
        <text>O-phospho-L-threonyl-[protein] + H2O = L-threonyl-[protein] + phosphate</text>
        <dbReference type="Rhea" id="RHEA:47004"/>
        <dbReference type="Rhea" id="RHEA-COMP:11060"/>
        <dbReference type="Rhea" id="RHEA-COMP:11605"/>
        <dbReference type="ChEBI" id="CHEBI:15377"/>
        <dbReference type="ChEBI" id="CHEBI:30013"/>
        <dbReference type="ChEBI" id="CHEBI:43474"/>
        <dbReference type="ChEBI" id="CHEBI:61977"/>
        <dbReference type="EC" id="3.1.3.16"/>
    </reaction>
</comment>
<evidence type="ECO:0000256" key="10">
    <source>
        <dbReference type="ARBA" id="ARBA00048336"/>
    </source>
</evidence>
<proteinExistence type="inferred from homology"/>
<evidence type="ECO:0000256" key="5">
    <source>
        <dbReference type="ARBA" id="ARBA00022801"/>
    </source>
</evidence>
<comment type="caution">
    <text evidence="15">The sequence shown here is derived from an EMBL/GenBank/DDBJ whole genome shotgun (WGS) entry which is preliminary data.</text>
</comment>
<feature type="region of interest" description="Disordered" evidence="13">
    <location>
        <begin position="292"/>
        <end position="352"/>
    </location>
</feature>
<protein>
    <recommendedName>
        <fullName evidence="12">RNA polymerase II subunit B1 CTD phosphatase RPAP2 homolog</fullName>
        <ecNumber evidence="12">3.1.3.16</ecNumber>
    </recommendedName>
</protein>
<dbReference type="GO" id="GO:0008270">
    <property type="term" value="F:zinc ion binding"/>
    <property type="evidence" value="ECO:0007669"/>
    <property type="project" value="UniProtKB-KW"/>
</dbReference>
<dbReference type="Pfam" id="PF04181">
    <property type="entry name" value="RPAP2_Rtr1"/>
    <property type="match status" value="1"/>
</dbReference>
<feature type="domain" description="RTR1-type" evidence="14">
    <location>
        <begin position="121"/>
        <end position="202"/>
    </location>
</feature>
<evidence type="ECO:0000256" key="9">
    <source>
        <dbReference type="ARBA" id="ARBA00047761"/>
    </source>
</evidence>
<reference evidence="15" key="1">
    <citation type="journal article" date="2023" name="Mol. Phylogenet. Evol.">
        <title>Genome-scale phylogeny and comparative genomics of the fungal order Sordariales.</title>
        <authorList>
            <person name="Hensen N."/>
            <person name="Bonometti L."/>
            <person name="Westerberg I."/>
            <person name="Brannstrom I.O."/>
            <person name="Guillou S."/>
            <person name="Cros-Aarteil S."/>
            <person name="Calhoun S."/>
            <person name="Haridas S."/>
            <person name="Kuo A."/>
            <person name="Mondo S."/>
            <person name="Pangilinan J."/>
            <person name="Riley R."/>
            <person name="LaButti K."/>
            <person name="Andreopoulos B."/>
            <person name="Lipzen A."/>
            <person name="Chen C."/>
            <person name="Yan M."/>
            <person name="Daum C."/>
            <person name="Ng V."/>
            <person name="Clum A."/>
            <person name="Steindorff A."/>
            <person name="Ohm R.A."/>
            <person name="Martin F."/>
            <person name="Silar P."/>
            <person name="Natvig D.O."/>
            <person name="Lalanne C."/>
            <person name="Gautier V."/>
            <person name="Ament-Velasquez S.L."/>
            <person name="Kruys A."/>
            <person name="Hutchinson M.I."/>
            <person name="Powell A.J."/>
            <person name="Barry K."/>
            <person name="Miller A.N."/>
            <person name="Grigoriev I.V."/>
            <person name="Debuchy R."/>
            <person name="Gladieux P."/>
            <person name="Hiltunen Thoren M."/>
            <person name="Johannesson H."/>
        </authorList>
    </citation>
    <scope>NUCLEOTIDE SEQUENCE</scope>
    <source>
        <strain evidence="15">CBS 508.74</strain>
    </source>
</reference>